<evidence type="ECO:0000313" key="1">
    <source>
        <dbReference type="EMBL" id="NIF23099.1"/>
    </source>
</evidence>
<dbReference type="Proteomes" id="UP001515683">
    <property type="component" value="Unassembled WGS sequence"/>
</dbReference>
<proteinExistence type="predicted"/>
<dbReference type="EMBL" id="VWXF01000006">
    <property type="protein sequence ID" value="NIF23099.1"/>
    <property type="molecule type" value="Genomic_DNA"/>
</dbReference>
<dbReference type="RefSeq" id="WP_167016164.1">
    <property type="nucleotide sequence ID" value="NZ_VWXF01000006.1"/>
</dbReference>
<evidence type="ECO:0000313" key="2">
    <source>
        <dbReference type="Proteomes" id="UP001515683"/>
    </source>
</evidence>
<accession>A0ABX0RI71</accession>
<protein>
    <submittedName>
        <fullName evidence="1">Uncharacterized protein</fullName>
    </submittedName>
</protein>
<keyword evidence="2" id="KW-1185">Reference proteome</keyword>
<name>A0ABX0RI71_9GAMM</name>
<gene>
    <name evidence="1" type="ORF">F3J40_16040</name>
</gene>
<reference evidence="1 2" key="1">
    <citation type="journal article" date="2019" name="bioRxiv">
        <title>Bacteria contribute to plant secondary compound degradation in a generalist herbivore system.</title>
        <authorList>
            <person name="Francoeur C.B."/>
            <person name="Khadempour L."/>
            <person name="Moreira-Soto R.D."/>
            <person name="Gotting K."/>
            <person name="Book A.J."/>
            <person name="Pinto-Tomas A.A."/>
            <person name="Keefover-Ring K."/>
            <person name="Currie C.R."/>
        </authorList>
    </citation>
    <scope>NUCLEOTIDE SEQUENCE [LARGE SCALE GENOMIC DNA]</scope>
    <source>
        <strain evidence="1">Acro-835</strain>
    </source>
</reference>
<sequence length="150" mass="17478">MSKSLSKIEALKEKNDQKIIAMDIFGTRDGDFTFLDSISSKEKLLKLDEIAYEHVVNKIKRSENKSLEETYQAFESIVNDSLNHSLANISFFIFGKSAYEVTLPTETFLKFYSKIREKLAYRDILIYQSDYSFGLCLMLDEHYISIAKWE</sequence>
<comment type="caution">
    <text evidence="1">The sequence shown here is derived from an EMBL/GenBank/DDBJ whole genome shotgun (WGS) entry which is preliminary data.</text>
</comment>
<organism evidence="1 2">
    <name type="scientific">Candidatus Pantoea multigeneris</name>
    <dbReference type="NCBI Taxonomy" id="2608357"/>
    <lineage>
        <taxon>Bacteria</taxon>
        <taxon>Pseudomonadati</taxon>
        <taxon>Pseudomonadota</taxon>
        <taxon>Gammaproteobacteria</taxon>
        <taxon>Enterobacterales</taxon>
        <taxon>Erwiniaceae</taxon>
        <taxon>Pantoea</taxon>
    </lineage>
</organism>